<evidence type="ECO:0000256" key="1">
    <source>
        <dbReference type="ARBA" id="ARBA00000365"/>
    </source>
</evidence>
<organism evidence="12 13">
    <name type="scientific">Oopsacas minuta</name>
    <dbReference type="NCBI Taxonomy" id="111878"/>
    <lineage>
        <taxon>Eukaryota</taxon>
        <taxon>Metazoa</taxon>
        <taxon>Porifera</taxon>
        <taxon>Hexactinellida</taxon>
        <taxon>Hexasterophora</taxon>
        <taxon>Lyssacinosida</taxon>
        <taxon>Leucopsacidae</taxon>
        <taxon>Oopsacas</taxon>
    </lineage>
</organism>
<reference evidence="12 13" key="1">
    <citation type="journal article" date="2023" name="BMC Biol.">
        <title>The compact genome of the sponge Oopsacas minuta (Hexactinellida) is lacking key metazoan core genes.</title>
        <authorList>
            <person name="Santini S."/>
            <person name="Schenkelaars Q."/>
            <person name="Jourda C."/>
            <person name="Duchesne M."/>
            <person name="Belahbib H."/>
            <person name="Rocher C."/>
            <person name="Selva M."/>
            <person name="Riesgo A."/>
            <person name="Vervoort M."/>
            <person name="Leys S.P."/>
            <person name="Kodjabachian L."/>
            <person name="Le Bivic A."/>
            <person name="Borchiellini C."/>
            <person name="Claverie J.M."/>
            <person name="Renard E."/>
        </authorList>
    </citation>
    <scope>NUCLEOTIDE SEQUENCE [LARGE SCALE GENOMIC DNA]</scope>
    <source>
        <strain evidence="12">SPO-2</strain>
    </source>
</reference>
<dbReference type="GO" id="GO:0046872">
    <property type="term" value="F:metal ion binding"/>
    <property type="evidence" value="ECO:0007669"/>
    <property type="project" value="UniProtKB-KW"/>
</dbReference>
<keyword evidence="8" id="KW-0325">Glycoprotein</keyword>
<keyword evidence="6 10" id="KW-0862">Zinc</keyword>
<dbReference type="InterPro" id="IPR050843">
    <property type="entry name" value="Glycosyl_Hydrlase_38"/>
</dbReference>
<dbReference type="Proteomes" id="UP001165289">
    <property type="component" value="Unassembled WGS sequence"/>
</dbReference>
<dbReference type="PANTHER" id="PTHR11607">
    <property type="entry name" value="ALPHA-MANNOSIDASE"/>
    <property type="match status" value="1"/>
</dbReference>
<comment type="similarity">
    <text evidence="2 10">Belongs to the glycosyl hydrolase 38 family.</text>
</comment>
<dbReference type="GO" id="GO:0030246">
    <property type="term" value="F:carbohydrate binding"/>
    <property type="evidence" value="ECO:0007669"/>
    <property type="project" value="InterPro"/>
</dbReference>
<evidence type="ECO:0000256" key="2">
    <source>
        <dbReference type="ARBA" id="ARBA00009792"/>
    </source>
</evidence>
<evidence type="ECO:0000259" key="11">
    <source>
        <dbReference type="SMART" id="SM00872"/>
    </source>
</evidence>
<comment type="catalytic activity">
    <reaction evidence="1">
        <text>Hydrolysis of terminal, non-reducing alpha-D-mannose residues in alpha-D-mannosides.</text>
        <dbReference type="EC" id="3.2.1.24"/>
    </reaction>
</comment>
<evidence type="ECO:0000313" key="12">
    <source>
        <dbReference type="EMBL" id="KAI6661589.1"/>
    </source>
</evidence>
<dbReference type="CDD" id="cd10810">
    <property type="entry name" value="GH38N_AMII_LAM_like"/>
    <property type="match status" value="1"/>
</dbReference>
<keyword evidence="5 10" id="KW-0378">Hydrolase</keyword>
<accession>A0AAV7KK42</accession>
<evidence type="ECO:0000313" key="13">
    <source>
        <dbReference type="Proteomes" id="UP001165289"/>
    </source>
</evidence>
<evidence type="ECO:0000256" key="10">
    <source>
        <dbReference type="RuleBase" id="RU361199"/>
    </source>
</evidence>
<dbReference type="GO" id="GO:0004559">
    <property type="term" value="F:alpha-mannosidase activity"/>
    <property type="evidence" value="ECO:0007669"/>
    <property type="project" value="UniProtKB-EC"/>
</dbReference>
<evidence type="ECO:0000256" key="8">
    <source>
        <dbReference type="ARBA" id="ARBA00023180"/>
    </source>
</evidence>
<feature type="chain" id="PRO_5043101929" description="Alpha-mannosidase" evidence="10">
    <location>
        <begin position="22"/>
        <end position="981"/>
    </location>
</feature>
<dbReference type="Gene3D" id="1.20.1270.50">
    <property type="entry name" value="Glycoside hydrolase family 38, central domain"/>
    <property type="match status" value="2"/>
</dbReference>
<dbReference type="SUPFAM" id="SSF88713">
    <property type="entry name" value="Glycoside hydrolase/deacetylase"/>
    <property type="match status" value="1"/>
</dbReference>
<keyword evidence="4 10" id="KW-0479">Metal-binding</keyword>
<dbReference type="InterPro" id="IPR027291">
    <property type="entry name" value="Glyco_hydro_38_N_sf"/>
</dbReference>
<evidence type="ECO:0000256" key="6">
    <source>
        <dbReference type="ARBA" id="ARBA00022833"/>
    </source>
</evidence>
<gene>
    <name evidence="12" type="ORF">LOD99_13462</name>
</gene>
<dbReference type="FunFam" id="1.20.1270.50:FF:000003">
    <property type="entry name" value="Alpha-mannosidase"/>
    <property type="match status" value="1"/>
</dbReference>
<dbReference type="InterPro" id="IPR028995">
    <property type="entry name" value="Glyco_hydro_57/38_cen_sf"/>
</dbReference>
<dbReference type="GO" id="GO:0006013">
    <property type="term" value="P:mannose metabolic process"/>
    <property type="evidence" value="ECO:0007669"/>
    <property type="project" value="InterPro"/>
</dbReference>
<keyword evidence="7" id="KW-1015">Disulfide bond</keyword>
<dbReference type="Pfam" id="PF09261">
    <property type="entry name" value="Alpha-mann_mid"/>
    <property type="match status" value="1"/>
</dbReference>
<dbReference type="Gene3D" id="3.20.110.10">
    <property type="entry name" value="Glycoside hydrolase 38, N terminal domain"/>
    <property type="match status" value="1"/>
</dbReference>
<dbReference type="FunFam" id="1.20.1270.50:FF:000002">
    <property type="entry name" value="Alpha-mannosidase"/>
    <property type="match status" value="1"/>
</dbReference>
<dbReference type="Pfam" id="PF17677">
    <property type="entry name" value="Glyco_hydro38C2"/>
    <property type="match status" value="1"/>
</dbReference>
<keyword evidence="9 10" id="KW-0326">Glycosidase</keyword>
<dbReference type="SMART" id="SM00872">
    <property type="entry name" value="Alpha-mann_mid"/>
    <property type="match status" value="1"/>
</dbReference>
<dbReference type="AlphaFoldDB" id="A0AAV7KK42"/>
<dbReference type="FunFam" id="2.70.98.30:FF:000003">
    <property type="entry name" value="Alpha-mannosidase"/>
    <property type="match status" value="1"/>
</dbReference>
<dbReference type="EMBL" id="JAKMXF010000011">
    <property type="protein sequence ID" value="KAI6661589.1"/>
    <property type="molecule type" value="Genomic_DNA"/>
</dbReference>
<dbReference type="SUPFAM" id="SSF88688">
    <property type="entry name" value="Families 57/38 glycoside transferase middle domain"/>
    <property type="match status" value="1"/>
</dbReference>
<dbReference type="SUPFAM" id="SSF74650">
    <property type="entry name" value="Galactose mutarotase-like"/>
    <property type="match status" value="1"/>
</dbReference>
<keyword evidence="10" id="KW-0732">Signal</keyword>
<dbReference type="InterPro" id="IPR037094">
    <property type="entry name" value="Glyco_hydro_38_cen_sf"/>
</dbReference>
<dbReference type="InterPro" id="IPR041147">
    <property type="entry name" value="GH38_C"/>
</dbReference>
<evidence type="ECO:0000256" key="9">
    <source>
        <dbReference type="ARBA" id="ARBA00023295"/>
    </source>
</evidence>
<dbReference type="InterPro" id="IPR011013">
    <property type="entry name" value="Gal_mutarotase_sf_dom"/>
</dbReference>
<dbReference type="Gene3D" id="2.70.98.30">
    <property type="entry name" value="Golgi alpha-mannosidase II, domain 4"/>
    <property type="match status" value="1"/>
</dbReference>
<evidence type="ECO:0000256" key="4">
    <source>
        <dbReference type="ARBA" id="ARBA00022723"/>
    </source>
</evidence>
<evidence type="ECO:0000256" key="7">
    <source>
        <dbReference type="ARBA" id="ARBA00023157"/>
    </source>
</evidence>
<proteinExistence type="inferred from homology"/>
<feature type="domain" description="Glycoside hydrolase family 38 central" evidence="11">
    <location>
        <begin position="346"/>
        <end position="429"/>
    </location>
</feature>
<comment type="cofactor">
    <cofactor evidence="10">
        <name>Zn(2+)</name>
        <dbReference type="ChEBI" id="CHEBI:29105"/>
    </cofactor>
    <text evidence="10">Binds 1 zinc ion per subunit.</text>
</comment>
<evidence type="ECO:0000256" key="5">
    <source>
        <dbReference type="ARBA" id="ARBA00022801"/>
    </source>
</evidence>
<feature type="signal peptide" evidence="10">
    <location>
        <begin position="1"/>
        <end position="21"/>
    </location>
</feature>
<name>A0AAV7KK42_9METZ</name>
<protein>
    <recommendedName>
        <fullName evidence="3 10">Alpha-mannosidase</fullName>
        <ecNumber evidence="10">3.2.1.-</ecNumber>
    </recommendedName>
</protein>
<dbReference type="Gene3D" id="2.60.40.1180">
    <property type="entry name" value="Golgi alpha-mannosidase II"/>
    <property type="match status" value="1"/>
</dbReference>
<dbReference type="InterPro" id="IPR013780">
    <property type="entry name" value="Glyco_hydro_b"/>
</dbReference>
<dbReference type="InterPro" id="IPR015341">
    <property type="entry name" value="Glyco_hydro_38_cen"/>
</dbReference>
<dbReference type="Pfam" id="PF07748">
    <property type="entry name" value="Glyco_hydro_38C"/>
    <property type="match status" value="1"/>
</dbReference>
<evidence type="ECO:0000256" key="3">
    <source>
        <dbReference type="ARBA" id="ARBA00012752"/>
    </source>
</evidence>
<dbReference type="Gene3D" id="2.60.40.1360">
    <property type="match status" value="1"/>
</dbReference>
<keyword evidence="13" id="KW-1185">Reference proteome</keyword>
<dbReference type="InterPro" id="IPR011682">
    <property type="entry name" value="Glyco_hydro_38_C"/>
</dbReference>
<dbReference type="InterPro" id="IPR011330">
    <property type="entry name" value="Glyco_hydro/deAcase_b/a-brl"/>
</dbReference>
<dbReference type="PANTHER" id="PTHR11607:SF3">
    <property type="entry name" value="LYSOSOMAL ALPHA-MANNOSIDASE"/>
    <property type="match status" value="1"/>
</dbReference>
<dbReference type="Pfam" id="PF01074">
    <property type="entry name" value="Glyco_hydro_38N"/>
    <property type="match status" value="1"/>
</dbReference>
<dbReference type="EC" id="3.2.1.-" evidence="10"/>
<comment type="caution">
    <text evidence="12">The sequence shown here is derived from an EMBL/GenBank/DDBJ whole genome shotgun (WGS) entry which is preliminary data.</text>
</comment>
<dbReference type="GO" id="GO:0005764">
    <property type="term" value="C:lysosome"/>
    <property type="evidence" value="ECO:0007669"/>
    <property type="project" value="TreeGrafter"/>
</dbReference>
<dbReference type="InterPro" id="IPR000602">
    <property type="entry name" value="Glyco_hydro_38_N"/>
</dbReference>
<sequence length="981" mass="111993">MNHIFFILSIILLLPQLFVWAYKDDTVNIHFVPHTHDDVGWLKTVDQYYYGANESIQVAGVQYILDSVIPELMLDSNRHFIYVEMAFFMRWWRRQDDTMRENVKKLVRMGQLEFINGGWCMNDEAGTHYNAIIDQMSLGLRFIRDEFGDHARPTVAWHIDPFGHSSEQASIHAMIGFSSFYFARIDYQDYKTREKAQELQMVWQGSQTLGANSNIFTGALYHTSYGPPSTFCYDIRCKDPPIQDDPDLFDNNVEERVKTFLNYTLEQAKHHRTNDIMLTMGSDFQYMSAKSWYTNMDKLMKYVNKDSRVNAFYSTPSKFTKALYDANLKWKVKTDDFFPYADCPSCFWTGYFTSRPALKGYVRELNSFLQSCRHLEIFATRPVKSEKFRESVVGQGSHVLEEAMGVAQHHDAVSGTEKQHVANDYALRLHIGQNSCQNLIKGALNTLINGPSTIVFDFKFCEYLNISSCVHIQDSASYWFIVYNPMARSRKVPLRLPVKENSSYTLTDVKGNTLDIDLFPVSSITKSIAGTSGTGKYELNFIADLPALGYTRYELKYNKNKSRKISKIHKLNSAKSFTMKNNKMAVTFSDGKLTAVSDLTNGISLEMNQGYFEYNSSVGNEKHSHQASGAYIFRPNSSTPILISSTQTIQNINGKIVKEVRQTFSNWVSQVVRIFEGKDYVEFEYTIGPIPFKDGQGREIISRFCTPLQTHGVWYTDANGRSMQKRVRNFRPTWPLNQTEPAAGNYYPVNSRIALVDESKGIQFVLLNDRSQGGTSLKDGCIELMVHRRTLVDDKRGVGEPINETGQFGDGLIIRGKHYVILKHVKDIRHRSLGEEIMMSPTTAFSGSIEKSSRLGMFNFTGLAMELPYQIHLLTLSHDNASANTILLRFEHMFEETENNSTVTLSLANLFKYFTITSVVELGLGANAKLSDISRLHFATNNGVESKDWSQVYDPPFGDDLSIKLGPMQIRTFSAVYEWKD</sequence>
<dbReference type="FunFam" id="3.20.110.10:FF:000001">
    <property type="entry name" value="Alpha-mannosidase"/>
    <property type="match status" value="1"/>
</dbReference>